<evidence type="ECO:0000313" key="6">
    <source>
        <dbReference type="EMBL" id="CAH2005620.1"/>
    </source>
</evidence>
<dbReference type="OrthoDB" id="6721012at2759"/>
<reference evidence="6" key="1">
    <citation type="submission" date="2022-03" db="EMBL/GenBank/DDBJ databases">
        <authorList>
            <person name="Sayadi A."/>
        </authorList>
    </citation>
    <scope>NUCLEOTIDE SEQUENCE</scope>
</reference>
<comment type="caution">
    <text evidence="6">The sequence shown here is derived from an EMBL/GenBank/DDBJ whole genome shotgun (WGS) entry which is preliminary data.</text>
</comment>
<dbReference type="GO" id="GO:0005634">
    <property type="term" value="C:nucleus"/>
    <property type="evidence" value="ECO:0007669"/>
    <property type="project" value="UniProtKB-SubCell"/>
</dbReference>
<keyword evidence="3" id="KW-0539">Nucleus</keyword>
<dbReference type="PANTHER" id="PTHR19303">
    <property type="entry name" value="TRANSPOSON"/>
    <property type="match status" value="1"/>
</dbReference>
<evidence type="ECO:0000259" key="5">
    <source>
        <dbReference type="PROSITE" id="PS51253"/>
    </source>
</evidence>
<dbReference type="GO" id="GO:0003677">
    <property type="term" value="F:DNA binding"/>
    <property type="evidence" value="ECO:0007669"/>
    <property type="project" value="UniProtKB-KW"/>
</dbReference>
<keyword evidence="2" id="KW-0238">DNA-binding</keyword>
<dbReference type="InterPro" id="IPR050863">
    <property type="entry name" value="CenT-Element_Derived"/>
</dbReference>
<dbReference type="SMART" id="SM00674">
    <property type="entry name" value="CENPB"/>
    <property type="match status" value="1"/>
</dbReference>
<feature type="region of interest" description="Disordered" evidence="4">
    <location>
        <begin position="134"/>
        <end position="191"/>
    </location>
</feature>
<dbReference type="Proteomes" id="UP001152888">
    <property type="component" value="Unassembled WGS sequence"/>
</dbReference>
<dbReference type="InterPro" id="IPR007889">
    <property type="entry name" value="HTH_Psq"/>
</dbReference>
<dbReference type="PROSITE" id="PS51253">
    <property type="entry name" value="HTH_CENPB"/>
    <property type="match status" value="1"/>
</dbReference>
<dbReference type="Pfam" id="PF03221">
    <property type="entry name" value="HTH_Tnp_Tc5"/>
    <property type="match status" value="1"/>
</dbReference>
<dbReference type="SUPFAM" id="SSF46689">
    <property type="entry name" value="Homeodomain-like"/>
    <property type="match status" value="2"/>
</dbReference>
<dbReference type="InterPro" id="IPR009057">
    <property type="entry name" value="Homeodomain-like_sf"/>
</dbReference>
<name>A0A9P0M4G5_ACAOB</name>
<protein>
    <recommendedName>
        <fullName evidence="5">HTH CENPB-type domain-containing protein</fullName>
    </recommendedName>
</protein>
<dbReference type="InterPro" id="IPR006600">
    <property type="entry name" value="HTH_CenpB_DNA-bd_dom"/>
</dbReference>
<dbReference type="Pfam" id="PF04218">
    <property type="entry name" value="CENP-B_N"/>
    <property type="match status" value="1"/>
</dbReference>
<evidence type="ECO:0000256" key="2">
    <source>
        <dbReference type="ARBA" id="ARBA00023125"/>
    </source>
</evidence>
<gene>
    <name evidence="6" type="ORF">ACAOBT_LOCUS28647</name>
</gene>
<evidence type="ECO:0000256" key="4">
    <source>
        <dbReference type="SAM" id="MobiDB-lite"/>
    </source>
</evidence>
<evidence type="ECO:0000313" key="7">
    <source>
        <dbReference type="Proteomes" id="UP001152888"/>
    </source>
</evidence>
<feature type="compositionally biased region" description="Polar residues" evidence="4">
    <location>
        <begin position="175"/>
        <end position="186"/>
    </location>
</feature>
<feature type="compositionally biased region" description="Polar residues" evidence="4">
    <location>
        <begin position="135"/>
        <end position="162"/>
    </location>
</feature>
<proteinExistence type="predicted"/>
<evidence type="ECO:0000256" key="1">
    <source>
        <dbReference type="ARBA" id="ARBA00004123"/>
    </source>
</evidence>
<keyword evidence="7" id="KW-1185">Reference proteome</keyword>
<evidence type="ECO:0000256" key="3">
    <source>
        <dbReference type="ARBA" id="ARBA00023242"/>
    </source>
</evidence>
<dbReference type="EMBL" id="CAKOFQ010007648">
    <property type="protein sequence ID" value="CAH2005620.1"/>
    <property type="molecule type" value="Genomic_DNA"/>
</dbReference>
<sequence length="298" mass="34023">MSKSGKRAFTLREKFTIVSELEQGSSQANICARMAMKKSTVSNIWKNRDKIKNDWKSYSQKKKMRQSLHPQVDDMLFQWFQQKRANNFPISGPMLQIKAEEFGKLIGDYFKCSSGWLDRFKKRHNIVFGKMCGRTKNTAGNASDPSSSFIENSLSTTNSGEKLQSEDPFGATPLQGPSTTISNTNDIPEFDEPESIKIEPIQIKREYYEDESEAPSNKRFCFDDDLSAFGRLVEQKLRMMPTEYGKRLVMQKIEAILHEAESGVYDYPKSDSELPEQCPPFVAVEVDVSCVKQEVEES</sequence>
<feature type="domain" description="HTH CENPB-type" evidence="5">
    <location>
        <begin position="60"/>
        <end position="130"/>
    </location>
</feature>
<accession>A0A9P0M4G5</accession>
<dbReference type="PANTHER" id="PTHR19303:SF73">
    <property type="entry name" value="PROTEIN PDC2"/>
    <property type="match status" value="1"/>
</dbReference>
<dbReference type="Gene3D" id="1.10.10.60">
    <property type="entry name" value="Homeodomain-like"/>
    <property type="match status" value="2"/>
</dbReference>
<dbReference type="AlphaFoldDB" id="A0A9P0M4G5"/>
<comment type="subcellular location">
    <subcellularLocation>
        <location evidence="1">Nucleus</location>
    </subcellularLocation>
</comment>
<organism evidence="6 7">
    <name type="scientific">Acanthoscelides obtectus</name>
    <name type="common">Bean weevil</name>
    <name type="synonym">Bruchus obtectus</name>
    <dbReference type="NCBI Taxonomy" id="200917"/>
    <lineage>
        <taxon>Eukaryota</taxon>
        <taxon>Metazoa</taxon>
        <taxon>Ecdysozoa</taxon>
        <taxon>Arthropoda</taxon>
        <taxon>Hexapoda</taxon>
        <taxon>Insecta</taxon>
        <taxon>Pterygota</taxon>
        <taxon>Neoptera</taxon>
        <taxon>Endopterygota</taxon>
        <taxon>Coleoptera</taxon>
        <taxon>Polyphaga</taxon>
        <taxon>Cucujiformia</taxon>
        <taxon>Chrysomeloidea</taxon>
        <taxon>Chrysomelidae</taxon>
        <taxon>Bruchinae</taxon>
        <taxon>Bruchini</taxon>
        <taxon>Acanthoscelides</taxon>
    </lineage>
</organism>